<dbReference type="GO" id="GO:0016020">
    <property type="term" value="C:membrane"/>
    <property type="evidence" value="ECO:0007669"/>
    <property type="project" value="TreeGrafter"/>
</dbReference>
<dbReference type="PANTHER" id="PTHR43798:SF14">
    <property type="entry name" value="SERINE HYDROLASE-LIKE PROTEIN DDB_G0286239"/>
    <property type="match status" value="1"/>
</dbReference>
<keyword evidence="2 4" id="KW-0378">Hydrolase</keyword>
<feature type="domain" description="AB hydrolase-1" evidence="3">
    <location>
        <begin position="29"/>
        <end position="131"/>
    </location>
</feature>
<dbReference type="PRINTS" id="PR00111">
    <property type="entry name" value="ABHYDROLASE"/>
</dbReference>
<dbReference type="GO" id="GO:0016787">
    <property type="term" value="F:hydrolase activity"/>
    <property type="evidence" value="ECO:0007669"/>
    <property type="project" value="UniProtKB-KW"/>
</dbReference>
<dbReference type="SUPFAM" id="SSF53474">
    <property type="entry name" value="alpha/beta-Hydrolases"/>
    <property type="match status" value="1"/>
</dbReference>
<protein>
    <submittedName>
        <fullName evidence="4">Putative serine hydrolase triatoma dimidiata</fullName>
    </submittedName>
</protein>
<dbReference type="VEuPathDB" id="VectorBase:RPRC007057"/>
<dbReference type="EMBL" id="GHKJ01000558">
    <property type="protein sequence ID" value="MOY45588.1"/>
    <property type="molecule type" value="Transcribed_RNA"/>
</dbReference>
<dbReference type="Pfam" id="PF00561">
    <property type="entry name" value="Abhydrolase_1"/>
    <property type="match status" value="1"/>
</dbReference>
<evidence type="ECO:0000256" key="1">
    <source>
        <dbReference type="ARBA" id="ARBA00008645"/>
    </source>
</evidence>
<evidence type="ECO:0000259" key="3">
    <source>
        <dbReference type="Pfam" id="PF00561"/>
    </source>
</evidence>
<dbReference type="InterPro" id="IPR000073">
    <property type="entry name" value="AB_hydrolase_1"/>
</dbReference>
<dbReference type="InterPro" id="IPR029058">
    <property type="entry name" value="AB_hydrolase_fold"/>
</dbReference>
<evidence type="ECO:0000313" key="4">
    <source>
        <dbReference type="EMBL" id="MOY45588.1"/>
    </source>
</evidence>
<dbReference type="RefSeq" id="XP_073969408.1">
    <property type="nucleotide sequence ID" value="XM_074113307.1"/>
</dbReference>
<accession>A0A4P6D7Q6</accession>
<dbReference type="InterPro" id="IPR050266">
    <property type="entry name" value="AB_hydrolase_sf"/>
</dbReference>
<name>A0A4P6D7Q6_RHOPR</name>
<proteinExistence type="inferred from homology"/>
<reference evidence="4" key="1">
    <citation type="submission" date="2019-04" db="EMBL/GenBank/DDBJ databases">
        <title>Analysis of the testis transcriptome of the Chagas disease vector Rhodnius prolixus.</title>
        <authorList>
            <person name="Cesar J."/>
            <person name="Ribeiro J.M."/>
            <person name="Pereira M.H."/>
            <person name="Araujo R.N."/>
            <person name="Gontijo N.F."/>
            <person name="Pessoa G."/>
            <person name="Sant'Anna M.V."/>
            <person name="Sorgine M.H."/>
            <person name="Majerowicz D."/>
            <person name="Carvalho A.B."/>
            <person name="Braz G."/>
            <person name="Mesquita R."/>
            <person name="Lagerblad P.O."/>
            <person name="Koerich L.B."/>
        </authorList>
    </citation>
    <scope>NUCLEOTIDE SEQUENCE</scope>
</reference>
<dbReference type="PANTHER" id="PTHR43798">
    <property type="entry name" value="MONOACYLGLYCEROL LIPASE"/>
    <property type="match status" value="1"/>
</dbReference>
<comment type="similarity">
    <text evidence="1">Belongs to the AB hydrolase superfamily.</text>
</comment>
<evidence type="ECO:0000256" key="2">
    <source>
        <dbReference type="ARBA" id="ARBA00022801"/>
    </source>
</evidence>
<organism evidence="4">
    <name type="scientific">Rhodnius prolixus</name>
    <name type="common">Triatomid bug</name>
    <dbReference type="NCBI Taxonomy" id="13249"/>
    <lineage>
        <taxon>Eukaryota</taxon>
        <taxon>Metazoa</taxon>
        <taxon>Ecdysozoa</taxon>
        <taxon>Arthropoda</taxon>
        <taxon>Hexapoda</taxon>
        <taxon>Insecta</taxon>
        <taxon>Pterygota</taxon>
        <taxon>Neoptera</taxon>
        <taxon>Paraneoptera</taxon>
        <taxon>Hemiptera</taxon>
        <taxon>Heteroptera</taxon>
        <taxon>Panheteroptera</taxon>
        <taxon>Cimicomorpha</taxon>
        <taxon>Reduviidae</taxon>
        <taxon>Triatominae</taxon>
        <taxon>Rhodnius</taxon>
    </lineage>
</organism>
<dbReference type="GeneID" id="141446666"/>
<dbReference type="Gene3D" id="3.40.50.1820">
    <property type="entry name" value="alpha/beta hydrolase"/>
    <property type="match status" value="1"/>
</dbReference>
<sequence length="314" mass="35211">MASSYKEIEIPVPWGNIHGKWWGPREKQPFLFLHGWQDNSGTFDALIPLLPNDISILCIDFPGHGLSSHFPKGQFYYIFWDGLLTTRRIVKFFGWTKVSIVGHSLGGAVGFMYAASYPDEVEKLVSLDIVCPRVSKPLTLVNALGKCVDSFLKYETLSPNKQPMYEYDEMVDIAHNGYKGSVTKESVEILLNRGMRAIDDSPGKFAFCRDVRLKVSGLGMPSLDIVLEMADKLKCHYLNIRATEGLCKTMESPEVYPAVLARLKKTCRSFGYYVVEGKHHVHLNEPEKVAPLIAEFLTIPEPVSGGESFETLVS</sequence>
<dbReference type="AlphaFoldDB" id="A0A4P6D7Q6"/>